<dbReference type="Proteomes" id="UP000663722">
    <property type="component" value="Chromosome"/>
</dbReference>
<dbReference type="EMBL" id="CP061800">
    <property type="protein sequence ID" value="QTA90020.1"/>
    <property type="molecule type" value="Genomic_DNA"/>
</dbReference>
<dbReference type="AlphaFoldDB" id="A0A975BR30"/>
<proteinExistence type="predicted"/>
<accession>A0A975BR30</accession>
<keyword evidence="2" id="KW-1185">Reference proteome</keyword>
<organism evidence="1 2">
    <name type="scientific">Desulfonema magnum</name>
    <dbReference type="NCBI Taxonomy" id="45655"/>
    <lineage>
        <taxon>Bacteria</taxon>
        <taxon>Pseudomonadati</taxon>
        <taxon>Thermodesulfobacteriota</taxon>
        <taxon>Desulfobacteria</taxon>
        <taxon>Desulfobacterales</taxon>
        <taxon>Desulfococcaceae</taxon>
        <taxon>Desulfonema</taxon>
    </lineage>
</organism>
<evidence type="ECO:0000313" key="1">
    <source>
        <dbReference type="EMBL" id="QTA90020.1"/>
    </source>
</evidence>
<protein>
    <submittedName>
        <fullName evidence="1">Uncharacterized protein</fullName>
    </submittedName>
</protein>
<dbReference type="KEGG" id="dmm:dnm_060800"/>
<name>A0A975BR30_9BACT</name>
<reference evidence="1" key="1">
    <citation type="journal article" date="2021" name="Microb. Physiol.">
        <title>Proteogenomic Insights into the Physiology of Marine, Sulfate-Reducing, Filamentous Desulfonema limicola and Desulfonema magnum.</title>
        <authorList>
            <person name="Schnaars V."/>
            <person name="Wohlbrand L."/>
            <person name="Scheve S."/>
            <person name="Hinrichs C."/>
            <person name="Reinhardt R."/>
            <person name="Rabus R."/>
        </authorList>
    </citation>
    <scope>NUCLEOTIDE SEQUENCE</scope>
    <source>
        <strain evidence="1">4be13</strain>
    </source>
</reference>
<gene>
    <name evidence="1" type="ORF">dnm_060800</name>
</gene>
<evidence type="ECO:0000313" key="2">
    <source>
        <dbReference type="Proteomes" id="UP000663722"/>
    </source>
</evidence>
<sequence length="160" mass="19168">MYFHGKKMKKFDTIIVPGFYSTFLSTIRCLRHLKKENVRIWSVGEQDQKKNPCFFSNIPDRKITFTKEEGLVNCLLNIKNQFTDLPKILLTSDAHVVEISKRRSELEPYYRFILPLEDVVEVLMEKSSFYELSIKEGWDVPKTFTVNNLDIFRRWMEREY</sequence>